<dbReference type="EMBL" id="JANPWB010000004">
    <property type="protein sequence ID" value="KAJ1194233.1"/>
    <property type="molecule type" value="Genomic_DNA"/>
</dbReference>
<gene>
    <name evidence="2" type="ORF">NDU88_003522</name>
</gene>
<protein>
    <submittedName>
        <fullName evidence="2">Uncharacterized protein</fullName>
    </submittedName>
</protein>
<accession>A0AAV7UZ58</accession>
<organism evidence="2 3">
    <name type="scientific">Pleurodeles waltl</name>
    <name type="common">Iberian ribbed newt</name>
    <dbReference type="NCBI Taxonomy" id="8319"/>
    <lineage>
        <taxon>Eukaryota</taxon>
        <taxon>Metazoa</taxon>
        <taxon>Chordata</taxon>
        <taxon>Craniata</taxon>
        <taxon>Vertebrata</taxon>
        <taxon>Euteleostomi</taxon>
        <taxon>Amphibia</taxon>
        <taxon>Batrachia</taxon>
        <taxon>Caudata</taxon>
        <taxon>Salamandroidea</taxon>
        <taxon>Salamandridae</taxon>
        <taxon>Pleurodelinae</taxon>
        <taxon>Pleurodeles</taxon>
    </lineage>
</organism>
<dbReference type="Proteomes" id="UP001066276">
    <property type="component" value="Chromosome 2_2"/>
</dbReference>
<sequence length="152" mass="15873">MQHMPVPGGSQRGRETQDAIPDSCDKMHGDTPAAAAVAATGAGGRKGVGEGGREAPVSAGKHCDKERGGGKHSALGPAELPCPCPPVLLQPHTGAVKGHQGPQKRGIVPRECPRMSQSYVISVTHRGVQGTSGFQAPLDRTARRPWGKEYRT</sequence>
<evidence type="ECO:0000313" key="3">
    <source>
        <dbReference type="Proteomes" id="UP001066276"/>
    </source>
</evidence>
<feature type="region of interest" description="Disordered" evidence="1">
    <location>
        <begin position="93"/>
        <end position="113"/>
    </location>
</feature>
<comment type="caution">
    <text evidence="2">The sequence shown here is derived from an EMBL/GenBank/DDBJ whole genome shotgun (WGS) entry which is preliminary data.</text>
</comment>
<dbReference type="AlphaFoldDB" id="A0AAV7UZ58"/>
<keyword evidence="3" id="KW-1185">Reference proteome</keyword>
<evidence type="ECO:0000313" key="2">
    <source>
        <dbReference type="EMBL" id="KAJ1194233.1"/>
    </source>
</evidence>
<evidence type="ECO:0000256" key="1">
    <source>
        <dbReference type="SAM" id="MobiDB-lite"/>
    </source>
</evidence>
<feature type="compositionally biased region" description="Basic and acidic residues" evidence="1">
    <location>
        <begin position="140"/>
        <end position="152"/>
    </location>
</feature>
<feature type="compositionally biased region" description="Basic and acidic residues" evidence="1">
    <location>
        <begin position="12"/>
        <end position="29"/>
    </location>
</feature>
<feature type="region of interest" description="Disordered" evidence="1">
    <location>
        <begin position="1"/>
        <end position="74"/>
    </location>
</feature>
<feature type="region of interest" description="Disordered" evidence="1">
    <location>
        <begin position="130"/>
        <end position="152"/>
    </location>
</feature>
<name>A0AAV7UZ58_PLEWA</name>
<proteinExistence type="predicted"/>
<reference evidence="2" key="1">
    <citation type="journal article" date="2022" name="bioRxiv">
        <title>Sequencing and chromosome-scale assembly of the giantPleurodeles waltlgenome.</title>
        <authorList>
            <person name="Brown T."/>
            <person name="Elewa A."/>
            <person name="Iarovenko S."/>
            <person name="Subramanian E."/>
            <person name="Araus A.J."/>
            <person name="Petzold A."/>
            <person name="Susuki M."/>
            <person name="Suzuki K.-i.T."/>
            <person name="Hayashi T."/>
            <person name="Toyoda A."/>
            <person name="Oliveira C."/>
            <person name="Osipova E."/>
            <person name="Leigh N.D."/>
            <person name="Simon A."/>
            <person name="Yun M.H."/>
        </authorList>
    </citation>
    <scope>NUCLEOTIDE SEQUENCE</scope>
    <source>
        <strain evidence="2">20211129_DDA</strain>
        <tissue evidence="2">Liver</tissue>
    </source>
</reference>